<dbReference type="Proteomes" id="UP001216139">
    <property type="component" value="Chromosome"/>
</dbReference>
<name>A0ABY7T9W0_9SPHI</name>
<feature type="transmembrane region" description="Helical" evidence="2">
    <location>
        <begin position="65"/>
        <end position="87"/>
    </location>
</feature>
<dbReference type="RefSeq" id="WP_273631399.1">
    <property type="nucleotide sequence ID" value="NZ_CP117167.1"/>
</dbReference>
<evidence type="ECO:0000313" key="4">
    <source>
        <dbReference type="Proteomes" id="UP001216139"/>
    </source>
</evidence>
<feature type="transmembrane region" description="Helical" evidence="2">
    <location>
        <begin position="99"/>
        <end position="122"/>
    </location>
</feature>
<proteinExistence type="predicted"/>
<keyword evidence="2" id="KW-0812">Transmembrane</keyword>
<evidence type="ECO:0000256" key="1">
    <source>
        <dbReference type="SAM" id="MobiDB-lite"/>
    </source>
</evidence>
<feature type="compositionally biased region" description="Basic and acidic residues" evidence="1">
    <location>
        <begin position="230"/>
        <end position="251"/>
    </location>
</feature>
<evidence type="ECO:0000313" key="3">
    <source>
        <dbReference type="EMBL" id="WCT13127.1"/>
    </source>
</evidence>
<sequence length="374" mass="40201">MSQSYIPHGTKVICTNMTNNSPQTLVAHRGKKTVEHPKGILLTKEDLKISDTFVCKNTSKFWGGLTTMCAGIAIGALAVLVVAAATAAEVASGGLATPVIIALVGFGAASAATVGSALTLAVKSHDCDYTLESEWLHFHTKVHFDEANAILHNSLLKCNKGGMVSIFLDDTVAQEAAADISKNNSEEVSEHESSQFFEGLITGVTSLTGVGVCIGLTFSVWDYTGDENEMEKGQGEYAEKRYEDEEKRQELESESLGESELKRSEKFGYREVPAGPAADMGMALKNEGKEGAENYFKEASFKWEKSDEFFGKGWKGSLTGLGIGFAGAVASTWIDNRSNKQETHSFNEVIREALSATDKDNKSNSGINVSADHS</sequence>
<accession>A0ABY7T9W0</accession>
<organism evidence="3 4">
    <name type="scientific">Mucilaginibacter jinjuensis</name>
    <dbReference type="NCBI Taxonomy" id="1176721"/>
    <lineage>
        <taxon>Bacteria</taxon>
        <taxon>Pseudomonadati</taxon>
        <taxon>Bacteroidota</taxon>
        <taxon>Sphingobacteriia</taxon>
        <taxon>Sphingobacteriales</taxon>
        <taxon>Sphingobacteriaceae</taxon>
        <taxon>Mucilaginibacter</taxon>
    </lineage>
</organism>
<keyword evidence="4" id="KW-1185">Reference proteome</keyword>
<feature type="region of interest" description="Disordered" evidence="1">
    <location>
        <begin position="229"/>
        <end position="262"/>
    </location>
</feature>
<protein>
    <submittedName>
        <fullName evidence="3">PAAR-like protein</fullName>
    </submittedName>
</protein>
<gene>
    <name evidence="3" type="ORF">PQO05_04160</name>
</gene>
<dbReference type="EMBL" id="CP117167">
    <property type="protein sequence ID" value="WCT13127.1"/>
    <property type="molecule type" value="Genomic_DNA"/>
</dbReference>
<keyword evidence="2" id="KW-1133">Transmembrane helix</keyword>
<keyword evidence="2" id="KW-0472">Membrane</keyword>
<reference evidence="3 4" key="1">
    <citation type="submission" date="2023-02" db="EMBL/GenBank/DDBJ databases">
        <title>Genome sequence of Mucilaginibacter jinjuensis strain KACC 16571.</title>
        <authorList>
            <person name="Kim S."/>
            <person name="Heo J."/>
            <person name="Kwon S.-W."/>
        </authorList>
    </citation>
    <scope>NUCLEOTIDE SEQUENCE [LARGE SCALE GENOMIC DNA]</scope>
    <source>
        <strain evidence="3 4">KACC 16571</strain>
    </source>
</reference>
<evidence type="ECO:0000256" key="2">
    <source>
        <dbReference type="SAM" id="Phobius"/>
    </source>
</evidence>